<dbReference type="EMBL" id="RBKT01000001">
    <property type="protein sequence ID" value="RKR86909.1"/>
    <property type="molecule type" value="Genomic_DNA"/>
</dbReference>
<sequence>MAVERIATLMRDNLDEQFSIDDRATYRGPAKFHSSGIPQHHRYPTSTVPCRPCGSGRPGNRWSRPRLTSDTSLRVGHPASAPSPTGGGGPARSHSRRPVSGAHSRREPSRPRRTQGTGPYRWEKVPAGVWYPAVHSVPAATHGPHFATEHAQQVAVATEGPNVVRPHVVIGASTPSNVPPWRGFGASTRRTRRPRRPPRPDLPPGTASVTYRARWTVIGSPPRTRSDSIGSAVTL</sequence>
<feature type="region of interest" description="Disordered" evidence="1">
    <location>
        <begin position="174"/>
        <end position="209"/>
    </location>
</feature>
<dbReference type="Proteomes" id="UP000277671">
    <property type="component" value="Unassembled WGS sequence"/>
</dbReference>
<accession>A0A495JFR9</accession>
<evidence type="ECO:0000256" key="1">
    <source>
        <dbReference type="SAM" id="MobiDB-lite"/>
    </source>
</evidence>
<feature type="region of interest" description="Disordered" evidence="1">
    <location>
        <begin position="29"/>
        <end position="121"/>
    </location>
</feature>
<organism evidence="2 3">
    <name type="scientific">Micromonospora pisi</name>
    <dbReference type="NCBI Taxonomy" id="589240"/>
    <lineage>
        <taxon>Bacteria</taxon>
        <taxon>Bacillati</taxon>
        <taxon>Actinomycetota</taxon>
        <taxon>Actinomycetes</taxon>
        <taxon>Micromonosporales</taxon>
        <taxon>Micromonosporaceae</taxon>
        <taxon>Micromonospora</taxon>
    </lineage>
</organism>
<proteinExistence type="predicted"/>
<reference evidence="2 3" key="1">
    <citation type="submission" date="2018-10" db="EMBL/GenBank/DDBJ databases">
        <title>Sequencing the genomes of 1000 actinobacteria strains.</title>
        <authorList>
            <person name="Klenk H.-P."/>
        </authorList>
    </citation>
    <scope>NUCLEOTIDE SEQUENCE [LARGE SCALE GENOMIC DNA]</scope>
    <source>
        <strain evidence="2 3">DSM 45175</strain>
    </source>
</reference>
<name>A0A495JFR9_9ACTN</name>
<gene>
    <name evidence="2" type="ORF">BDK92_1179</name>
</gene>
<keyword evidence="3" id="KW-1185">Reference proteome</keyword>
<evidence type="ECO:0000313" key="3">
    <source>
        <dbReference type="Proteomes" id="UP000277671"/>
    </source>
</evidence>
<evidence type="ECO:0000313" key="2">
    <source>
        <dbReference type="EMBL" id="RKR86909.1"/>
    </source>
</evidence>
<comment type="caution">
    <text evidence="2">The sequence shown here is derived from an EMBL/GenBank/DDBJ whole genome shotgun (WGS) entry which is preliminary data.</text>
</comment>
<dbReference type="AlphaFoldDB" id="A0A495JFR9"/>
<protein>
    <submittedName>
        <fullName evidence="2">Uncharacterized protein</fullName>
    </submittedName>
</protein>